<accession>A0A7C2ZF40</accession>
<reference evidence="4" key="1">
    <citation type="journal article" date="2020" name="mSystems">
        <title>Genome- and Community-Level Interaction Insights into Carbon Utilization and Element Cycling Functions of Hydrothermarchaeota in Hydrothermal Sediment.</title>
        <authorList>
            <person name="Zhou Z."/>
            <person name="Liu Y."/>
            <person name="Xu W."/>
            <person name="Pan J."/>
            <person name="Luo Z.H."/>
            <person name="Li M."/>
        </authorList>
    </citation>
    <scope>NUCLEOTIDE SEQUENCE [LARGE SCALE GENOMIC DNA]</scope>
    <source>
        <strain evidence="4">SpSt-132</strain>
    </source>
</reference>
<evidence type="ECO:0000313" key="4">
    <source>
        <dbReference type="EMBL" id="HEW46290.1"/>
    </source>
</evidence>
<keyword evidence="2" id="KW-0560">Oxidoreductase</keyword>
<dbReference type="EMBL" id="DSFP01000056">
    <property type="protein sequence ID" value="HEW46290.1"/>
    <property type="molecule type" value="Genomic_DNA"/>
</dbReference>
<dbReference type="Gene3D" id="3.40.50.360">
    <property type="match status" value="1"/>
</dbReference>
<dbReference type="AlphaFoldDB" id="A0A7C2ZF40"/>
<comment type="caution">
    <text evidence="4">The sequence shown here is derived from an EMBL/GenBank/DDBJ whole genome shotgun (WGS) entry which is preliminary data.</text>
</comment>
<protein>
    <submittedName>
        <fullName evidence="4">Flavodoxin family protein</fullName>
    </submittedName>
</protein>
<feature type="domain" description="Flavodoxin-like fold" evidence="3">
    <location>
        <begin position="2"/>
        <end position="179"/>
    </location>
</feature>
<dbReference type="SUPFAM" id="SSF52218">
    <property type="entry name" value="Flavoproteins"/>
    <property type="match status" value="1"/>
</dbReference>
<proteinExistence type="inferred from homology"/>
<evidence type="ECO:0000256" key="2">
    <source>
        <dbReference type="ARBA" id="ARBA00023002"/>
    </source>
</evidence>
<evidence type="ECO:0000256" key="1">
    <source>
        <dbReference type="ARBA" id="ARBA00006252"/>
    </source>
</evidence>
<dbReference type="InterPro" id="IPR029039">
    <property type="entry name" value="Flavoprotein-like_sf"/>
</dbReference>
<comment type="similarity">
    <text evidence="1">Belongs to the NAD(P)H dehydrogenase (quinone) family.</text>
</comment>
<dbReference type="GO" id="GO:0003955">
    <property type="term" value="F:NAD(P)H dehydrogenase (quinone) activity"/>
    <property type="evidence" value="ECO:0007669"/>
    <property type="project" value="TreeGrafter"/>
</dbReference>
<dbReference type="GO" id="GO:0005829">
    <property type="term" value="C:cytosol"/>
    <property type="evidence" value="ECO:0007669"/>
    <property type="project" value="TreeGrafter"/>
</dbReference>
<dbReference type="PANTHER" id="PTHR10204">
    <property type="entry name" value="NAD P H OXIDOREDUCTASE-RELATED"/>
    <property type="match status" value="1"/>
</dbReference>
<gene>
    <name evidence="4" type="ORF">ENO47_06455</name>
</gene>
<dbReference type="PANTHER" id="PTHR10204:SF34">
    <property type="entry name" value="NAD(P)H DEHYDROGENASE [QUINONE] 1 ISOFORM 1"/>
    <property type="match status" value="1"/>
</dbReference>
<sequence>MKHVCLIYAHPNPNSFNRAIRDKVLEYLGSKNISYTLRDLYALGFDPVLSSKDFESLLAGKVPEDIAREQEIIKGSQLLIFIYPIWWTGMPAILKGYIDRVFSYGFAYEERDGELVGLLSDKRVIIINTLGASEEDYRPSGMEECLKKTTDVGIFKFCGMQVIKHIFLYSIPYVSDEERRSMLEGIIKELEVVL</sequence>
<name>A0A7C2ZF40_9AQUI</name>
<dbReference type="Pfam" id="PF02525">
    <property type="entry name" value="Flavodoxin_2"/>
    <property type="match status" value="1"/>
</dbReference>
<dbReference type="InterPro" id="IPR003680">
    <property type="entry name" value="Flavodoxin_fold"/>
</dbReference>
<dbReference type="InterPro" id="IPR051545">
    <property type="entry name" value="NAD(P)H_dehydrogenase_qn"/>
</dbReference>
<evidence type="ECO:0000259" key="3">
    <source>
        <dbReference type="Pfam" id="PF02525"/>
    </source>
</evidence>
<organism evidence="4">
    <name type="scientific">Hydrogenobacter sp</name>
    <dbReference type="NCBI Taxonomy" id="2152829"/>
    <lineage>
        <taxon>Bacteria</taxon>
        <taxon>Pseudomonadati</taxon>
        <taxon>Aquificota</taxon>
        <taxon>Aquificia</taxon>
        <taxon>Aquificales</taxon>
        <taxon>Aquificaceae</taxon>
        <taxon>Hydrogenobacter</taxon>
    </lineage>
</organism>